<sequence length="1240" mass="136103">MTLLKDLINIPERVHQGDFVLKLSEGVTHADATLRDYVVTPQLVDAFENALGFIKQSVESSGSKAAYLHGSFGSGKSHFMAVLNLLLAGNTQARSIPELAGVVAKHGWTNGKKFLLVPYHMIGARDMESAILGQYAEFVRKLHPSAPVPGFYLAEGLFGDAQRMREQMGDAAFFAKLNEAGGGAGGNSGGDNAGWGDIDSGWDATRFEAATLEAPNGEERSRLVGDLITQFFSAYRSLAGGGESFVSLDDGLSIMTRHAQALGYDAVILFLDELVLWLASHAADVGFVSREGTKLVKLVEATNADRPIPLVSFVARQRDLRDLVGENLAGAVQSQFSDVLRHWEARFHRITLEDRNLPAIAEKRVLRPLNEAARQILKAEFEKILAVRRDVLDTLLTTSADRDMFQKVYPFTPALVQTLIAVSAALQRERTALKLMMQLLVDRREDLQLGQLIPVGDLYDAISEGDEPFSEGMRLHFDNAKRLYNQRLLPMLESQHQVTLEAMKLGQADSTAARNLRNDARLLKTLLLAALVPEVESLKGLTGARLAALNHGTFKSPIPGREAQDVLRKCRDWSSQIGEIKVTDDQNPVVSIQVTGVDIEPILRAAEAIDNAGNRRKKIRESLFAELRIPDDGALFTTYGFTWRGTHREVELLYENVREMTDDRLRGRSGAWTVVLDFPFDEPNFTSNDDIARLGDYCGGDTKTLVWLPSFFSHKALADLGRLVVLDHILSGERFESYATHLSFVDRVQAKALAKNQLDSLRSKLRSQLEVAFGISTEPRDAVTQVLSADQQFCSLDPTLSPRPPVGASFKEAFEALLGQLFSHQYPGHPEFDTEIKPGVIRKIWPEMQRAIEAPDRRGLVPDSATRRLVRSVVFPCQLGQMGETHLLVQDHWRARFAQSHARDGGGAMTVAQLRRWIDMPTPMGLPLELQNLIILSFAAMTNRRFILRGGPVEPTLDSLADELELREQALPDPAHWATAVKRAASLFGLIVSQTLNAGNVGRLVDEVRREAGTKREAVGTLVASVRDRATRYGASMAGRVRTSESAQALLATLQAASDAELVQALASASVETSEAAVGRSMGQAPQVAQALSNAKWSIFDSMRNLQDHRQAAAASILSRLTEVLGSDEHVIALKPRLEEIERDAVHLLTMAAPTPPVPPLPPQPPIISPVPLPVIPDPAPFTRNGTPPSAAEFVDGDEKMGLGTDEAASLLKDLQERLQGDPGLELSLSWRLERRSAQP</sequence>
<accession>A1VV84</accession>
<dbReference type="KEGG" id="pna:Pnap_4280"/>
<dbReference type="InterPro" id="IPR058748">
    <property type="entry name" value="PglY_5th"/>
</dbReference>
<evidence type="ECO:0000259" key="3">
    <source>
        <dbReference type="Pfam" id="PF26382"/>
    </source>
</evidence>
<feature type="domain" description="ATPase PglY 5th" evidence="2">
    <location>
        <begin position="841"/>
        <end position="939"/>
    </location>
</feature>
<evidence type="ECO:0000256" key="1">
    <source>
        <dbReference type="SAM" id="MobiDB-lite"/>
    </source>
</evidence>
<dbReference type="Pfam" id="PF26382">
    <property type="entry name" value="BREX_PglY_6th"/>
    <property type="match status" value="1"/>
</dbReference>
<evidence type="ECO:0000313" key="5">
    <source>
        <dbReference type="Proteomes" id="UP000000644"/>
    </source>
</evidence>
<gene>
    <name evidence="4" type="ordered locus">Pnap_4280</name>
</gene>
<reference evidence="5" key="1">
    <citation type="journal article" date="2009" name="Environ. Microbiol.">
        <title>The genome of Polaromonas naphthalenivorans strain CJ2, isolated from coal tar-contaminated sediment, reveals physiological and metabolic versatility and evolution through extensive horizontal gene transfer.</title>
        <authorList>
            <person name="Yagi J.M."/>
            <person name="Sims D."/>
            <person name="Brettin T."/>
            <person name="Bruce D."/>
            <person name="Madsen E.L."/>
        </authorList>
    </citation>
    <scope>NUCLEOTIDE SEQUENCE [LARGE SCALE GENOMIC DNA]</scope>
    <source>
        <strain evidence="5">CJ2</strain>
        <plasmid evidence="5">Plasmid pPNAP01</plasmid>
    </source>
</reference>
<dbReference type="RefSeq" id="WP_011797935.1">
    <property type="nucleotide sequence ID" value="NC_008757.1"/>
</dbReference>
<dbReference type="Proteomes" id="UP000000644">
    <property type="component" value="Plasmid pPNAP01"/>
</dbReference>
<feature type="region of interest" description="Disordered" evidence="1">
    <location>
        <begin position="1184"/>
        <end position="1206"/>
    </location>
</feature>
<dbReference type="AlphaFoldDB" id="A1VV84"/>
<organism evidence="4 5">
    <name type="scientific">Polaromonas naphthalenivorans (strain CJ2)</name>
    <dbReference type="NCBI Taxonomy" id="365044"/>
    <lineage>
        <taxon>Bacteria</taxon>
        <taxon>Pseudomonadati</taxon>
        <taxon>Pseudomonadota</taxon>
        <taxon>Betaproteobacteria</taxon>
        <taxon>Burkholderiales</taxon>
        <taxon>Comamonadaceae</taxon>
        <taxon>Polaromonas</taxon>
    </lineage>
</organism>
<evidence type="ECO:0000313" key="4">
    <source>
        <dbReference type="EMBL" id="ABM39562.1"/>
    </source>
</evidence>
<name>A1VV84_POLNA</name>
<evidence type="ECO:0000259" key="2">
    <source>
        <dbReference type="Pfam" id="PF26381"/>
    </source>
</evidence>
<keyword evidence="4" id="KW-0614">Plasmid</keyword>
<protein>
    <submittedName>
        <fullName evidence="4">Putative phage resistance protein</fullName>
    </submittedName>
</protein>
<dbReference type="EMBL" id="CP000530">
    <property type="protein sequence ID" value="ABM39562.1"/>
    <property type="molecule type" value="Genomic_DNA"/>
</dbReference>
<proteinExistence type="predicted"/>
<dbReference type="InterPro" id="IPR058747">
    <property type="entry name" value="PglY_C"/>
</dbReference>
<feature type="domain" description="ATPase PglY C-terminal" evidence="3">
    <location>
        <begin position="981"/>
        <end position="1154"/>
    </location>
</feature>
<dbReference type="HOGENOM" id="CLU_269246_0_0_4"/>
<geneLocation type="plasmid" evidence="4 5">
    <name>pPNAP01</name>
</geneLocation>
<keyword evidence="5" id="KW-1185">Reference proteome</keyword>
<dbReference type="Pfam" id="PF26381">
    <property type="entry name" value="BREX_PglY_5th"/>
    <property type="match status" value="1"/>
</dbReference>